<dbReference type="EMBL" id="CAJZBQ010000041">
    <property type="protein sequence ID" value="CAG9326980.1"/>
    <property type="molecule type" value="Genomic_DNA"/>
</dbReference>
<dbReference type="Pfam" id="PF00097">
    <property type="entry name" value="zf-C3HC4"/>
    <property type="match status" value="1"/>
</dbReference>
<dbReference type="SMART" id="SM00647">
    <property type="entry name" value="IBR"/>
    <property type="match status" value="2"/>
</dbReference>
<evidence type="ECO:0000256" key="9">
    <source>
        <dbReference type="ARBA" id="ARBA00022771"/>
    </source>
</evidence>
<keyword evidence="11" id="KW-0862">Zinc</keyword>
<reference evidence="17" key="1">
    <citation type="submission" date="2021-09" db="EMBL/GenBank/DDBJ databases">
        <authorList>
            <consortium name="AG Swart"/>
            <person name="Singh M."/>
            <person name="Singh A."/>
            <person name="Seah K."/>
            <person name="Emmerich C."/>
        </authorList>
    </citation>
    <scope>NUCLEOTIDE SEQUENCE</scope>
    <source>
        <strain evidence="17">ATCC30299</strain>
    </source>
</reference>
<gene>
    <name evidence="17" type="ORF">BSTOLATCC_MIC42239</name>
</gene>
<feature type="domain" description="RING-type" evidence="15">
    <location>
        <begin position="161"/>
        <end position="210"/>
    </location>
</feature>
<dbReference type="PROSITE" id="PS50089">
    <property type="entry name" value="ZF_RING_2"/>
    <property type="match status" value="1"/>
</dbReference>
<accession>A0AAU9JL37</accession>
<keyword evidence="9 14" id="KW-0863">Zinc-finger</keyword>
<dbReference type="AlphaFoldDB" id="A0AAU9JL37"/>
<evidence type="ECO:0000313" key="18">
    <source>
        <dbReference type="Proteomes" id="UP001162131"/>
    </source>
</evidence>
<evidence type="ECO:0000256" key="8">
    <source>
        <dbReference type="ARBA" id="ARBA00022737"/>
    </source>
</evidence>
<proteinExistence type="predicted"/>
<keyword evidence="8" id="KW-0677">Repeat</keyword>
<dbReference type="FunFam" id="3.30.40.10:FF:000051">
    <property type="entry name" value="RBR-type E3 ubiquitin transferase"/>
    <property type="match status" value="1"/>
</dbReference>
<comment type="subcellular location">
    <subcellularLocation>
        <location evidence="2">Membrane</location>
        <topology evidence="2">Single-pass membrane protein</topology>
    </subcellularLocation>
</comment>
<evidence type="ECO:0000256" key="2">
    <source>
        <dbReference type="ARBA" id="ARBA00004167"/>
    </source>
</evidence>
<dbReference type="InterPro" id="IPR002867">
    <property type="entry name" value="IBR_dom"/>
</dbReference>
<comment type="caution">
    <text evidence="17">The sequence shown here is derived from an EMBL/GenBank/DDBJ whole genome shotgun (WGS) entry which is preliminary data.</text>
</comment>
<dbReference type="GO" id="GO:0031090">
    <property type="term" value="C:organelle membrane"/>
    <property type="evidence" value="ECO:0007669"/>
    <property type="project" value="UniProtKB-ARBA"/>
</dbReference>
<sequence>MQGNALNTAIEYFSDTLNRKSVALQSQNLNTFLTLLSQLLQHNNLKLRIDLKVLGKNCLHCGMYIKLENLKKAIPLPCSPLEHFFCGAECLKRHALMCTNNTLLELEFVRCPGCRKTISYDIINEAFQGRIQQLQNDACDRALNMLLDDETKAKMKPKFTCQICFGEYDIEEGITLDCDHRFCINCIKMQIEMLIDSAQVSDEKLKCPNCPQPISVYEIEEIVGPELFEKYEKFKLRGLRLDKNDENGMIFHCLGADCEYICIVEKGETEFECPRCKFKCCPSCKEDTHKGSTCEEYKQWKKENSEADKLFDELIEQEGMLKCPECGAAVQRISGCQYMVCSSPQCQGRTYFCYDCGIKLAGDHAPHDCKPRWKANQQPQQPGIFGGFGGMGFGNMFIQPQPLRPRKIRRRGKRR</sequence>
<evidence type="ECO:0000256" key="11">
    <source>
        <dbReference type="ARBA" id="ARBA00022833"/>
    </source>
</evidence>
<keyword evidence="10" id="KW-0833">Ubl conjugation pathway</keyword>
<dbReference type="InterPro" id="IPR031127">
    <property type="entry name" value="E3_UB_ligase_RBR"/>
</dbReference>
<keyword evidence="7" id="KW-0479">Metal-binding</keyword>
<dbReference type="Pfam" id="PF01485">
    <property type="entry name" value="IBR"/>
    <property type="match status" value="1"/>
</dbReference>
<keyword evidence="13" id="KW-0472">Membrane</keyword>
<dbReference type="GO" id="GO:0008270">
    <property type="term" value="F:zinc ion binding"/>
    <property type="evidence" value="ECO:0007669"/>
    <property type="project" value="UniProtKB-KW"/>
</dbReference>
<evidence type="ECO:0000256" key="1">
    <source>
        <dbReference type="ARBA" id="ARBA00001798"/>
    </source>
</evidence>
<organism evidence="17 18">
    <name type="scientific">Blepharisma stoltei</name>
    <dbReference type="NCBI Taxonomy" id="1481888"/>
    <lineage>
        <taxon>Eukaryota</taxon>
        <taxon>Sar</taxon>
        <taxon>Alveolata</taxon>
        <taxon>Ciliophora</taxon>
        <taxon>Postciliodesmatophora</taxon>
        <taxon>Heterotrichea</taxon>
        <taxon>Heterotrichida</taxon>
        <taxon>Blepharismidae</taxon>
        <taxon>Blepharisma</taxon>
    </lineage>
</organism>
<evidence type="ECO:0000256" key="10">
    <source>
        <dbReference type="ARBA" id="ARBA00022786"/>
    </source>
</evidence>
<dbReference type="InterPro" id="IPR001841">
    <property type="entry name" value="Znf_RING"/>
</dbReference>
<dbReference type="SUPFAM" id="SSF57850">
    <property type="entry name" value="RING/U-box"/>
    <property type="match status" value="3"/>
</dbReference>
<dbReference type="Gene3D" id="1.20.120.1750">
    <property type="match status" value="1"/>
</dbReference>
<evidence type="ECO:0000256" key="4">
    <source>
        <dbReference type="ARBA" id="ARBA00012251"/>
    </source>
</evidence>
<evidence type="ECO:0000256" key="12">
    <source>
        <dbReference type="ARBA" id="ARBA00022989"/>
    </source>
</evidence>
<keyword evidence="18" id="KW-1185">Reference proteome</keyword>
<keyword evidence="6" id="KW-0812">Transmembrane</keyword>
<dbReference type="InterPro" id="IPR044066">
    <property type="entry name" value="TRIAD_supradom"/>
</dbReference>
<evidence type="ECO:0000256" key="7">
    <source>
        <dbReference type="ARBA" id="ARBA00022723"/>
    </source>
</evidence>
<dbReference type="PROSITE" id="PS00518">
    <property type="entry name" value="ZF_RING_1"/>
    <property type="match status" value="1"/>
</dbReference>
<evidence type="ECO:0000259" key="16">
    <source>
        <dbReference type="PROSITE" id="PS51873"/>
    </source>
</evidence>
<dbReference type="SMART" id="SM00184">
    <property type="entry name" value="RING"/>
    <property type="match status" value="1"/>
</dbReference>
<dbReference type="PROSITE" id="PS51873">
    <property type="entry name" value="TRIAD"/>
    <property type="match status" value="1"/>
</dbReference>
<evidence type="ECO:0000259" key="15">
    <source>
        <dbReference type="PROSITE" id="PS50089"/>
    </source>
</evidence>
<dbReference type="PANTHER" id="PTHR11685">
    <property type="entry name" value="RBR FAMILY RING FINGER AND IBR DOMAIN-CONTAINING"/>
    <property type="match status" value="1"/>
</dbReference>
<evidence type="ECO:0000256" key="14">
    <source>
        <dbReference type="PROSITE-ProRule" id="PRU00175"/>
    </source>
</evidence>
<dbReference type="EC" id="2.3.2.31" evidence="4"/>
<name>A0AAU9JL37_9CILI</name>
<dbReference type="Gene3D" id="3.30.40.10">
    <property type="entry name" value="Zinc/RING finger domain, C3HC4 (zinc finger)"/>
    <property type="match status" value="1"/>
</dbReference>
<evidence type="ECO:0000256" key="5">
    <source>
        <dbReference type="ARBA" id="ARBA00022679"/>
    </source>
</evidence>
<comment type="catalytic activity">
    <reaction evidence="1">
        <text>[E2 ubiquitin-conjugating enzyme]-S-ubiquitinyl-L-cysteine + [acceptor protein]-L-lysine = [E2 ubiquitin-conjugating enzyme]-L-cysteine + [acceptor protein]-N(6)-ubiquitinyl-L-lysine.</text>
        <dbReference type="EC" id="2.3.2.31"/>
    </reaction>
</comment>
<feature type="domain" description="RING-type" evidence="16">
    <location>
        <begin position="157"/>
        <end position="373"/>
    </location>
</feature>
<dbReference type="GO" id="GO:0005737">
    <property type="term" value="C:cytoplasm"/>
    <property type="evidence" value="ECO:0007669"/>
    <property type="project" value="UniProtKB-ARBA"/>
</dbReference>
<dbReference type="InterPro" id="IPR017907">
    <property type="entry name" value="Znf_RING_CS"/>
</dbReference>
<dbReference type="InterPro" id="IPR018957">
    <property type="entry name" value="Znf_C3HC4_RING-type"/>
</dbReference>
<evidence type="ECO:0000256" key="3">
    <source>
        <dbReference type="ARBA" id="ARBA00004906"/>
    </source>
</evidence>
<protein>
    <recommendedName>
        <fullName evidence="4">RBR-type E3 ubiquitin transferase</fullName>
        <ecNumber evidence="4">2.3.2.31</ecNumber>
    </recommendedName>
</protein>
<evidence type="ECO:0000313" key="17">
    <source>
        <dbReference type="EMBL" id="CAG9326980.1"/>
    </source>
</evidence>
<dbReference type="GO" id="GO:0061630">
    <property type="term" value="F:ubiquitin protein ligase activity"/>
    <property type="evidence" value="ECO:0007669"/>
    <property type="project" value="UniProtKB-EC"/>
</dbReference>
<dbReference type="Proteomes" id="UP001162131">
    <property type="component" value="Unassembled WGS sequence"/>
</dbReference>
<evidence type="ECO:0000256" key="13">
    <source>
        <dbReference type="ARBA" id="ARBA00023136"/>
    </source>
</evidence>
<evidence type="ECO:0000256" key="6">
    <source>
        <dbReference type="ARBA" id="ARBA00022692"/>
    </source>
</evidence>
<keyword evidence="12" id="KW-1133">Transmembrane helix</keyword>
<keyword evidence="5" id="KW-0808">Transferase</keyword>
<dbReference type="GO" id="GO:0016567">
    <property type="term" value="P:protein ubiquitination"/>
    <property type="evidence" value="ECO:0007669"/>
    <property type="project" value="InterPro"/>
</dbReference>
<comment type="pathway">
    <text evidence="3">Protein modification; protein ubiquitination.</text>
</comment>
<dbReference type="InterPro" id="IPR013083">
    <property type="entry name" value="Znf_RING/FYVE/PHD"/>
</dbReference>